<dbReference type="PANTHER" id="PTHR43273">
    <property type="entry name" value="ANAEROBIC SULFATASE-MATURATING ENZYME HOMOLOG ASLB-RELATED"/>
    <property type="match status" value="1"/>
</dbReference>
<dbReference type="Gene3D" id="3.20.20.70">
    <property type="entry name" value="Aldolase class I"/>
    <property type="match status" value="1"/>
</dbReference>
<protein>
    <submittedName>
        <fullName evidence="8">Radical SAM protein</fullName>
    </submittedName>
</protein>
<reference evidence="8" key="1">
    <citation type="journal article" date="2020" name="mSystems">
        <title>Genome- and Community-Level Interaction Insights into Carbon Utilization and Element Cycling Functions of Hydrothermarchaeota in Hydrothermal Sediment.</title>
        <authorList>
            <person name="Zhou Z."/>
            <person name="Liu Y."/>
            <person name="Xu W."/>
            <person name="Pan J."/>
            <person name="Luo Z.H."/>
            <person name="Li M."/>
        </authorList>
    </citation>
    <scope>NUCLEOTIDE SEQUENCE [LARGE SCALE GENOMIC DNA]</scope>
    <source>
        <strain evidence="8">SpSt-69</strain>
    </source>
</reference>
<gene>
    <name evidence="8" type="ORF">ENU66_00135</name>
</gene>
<comment type="cofactor">
    <cofactor evidence="1">
        <name>[4Fe-4S] cluster</name>
        <dbReference type="ChEBI" id="CHEBI:49883"/>
    </cofactor>
</comment>
<accession>A0A7V3ZW94</accession>
<dbReference type="PANTHER" id="PTHR43273:SF3">
    <property type="entry name" value="ANAEROBIC SULFATASE-MATURATING ENZYME HOMOLOG ASLB-RELATED"/>
    <property type="match status" value="1"/>
</dbReference>
<name>A0A7V3ZW94_UNCW3</name>
<keyword evidence="4" id="KW-0408">Iron</keyword>
<dbReference type="CDD" id="cd01335">
    <property type="entry name" value="Radical_SAM"/>
    <property type="match status" value="1"/>
</dbReference>
<dbReference type="InterPro" id="IPR006638">
    <property type="entry name" value="Elp3/MiaA/NifB-like_rSAM"/>
</dbReference>
<dbReference type="GO" id="GO:0051536">
    <property type="term" value="F:iron-sulfur cluster binding"/>
    <property type="evidence" value="ECO:0007669"/>
    <property type="project" value="UniProtKB-KW"/>
</dbReference>
<dbReference type="Pfam" id="PF04055">
    <property type="entry name" value="Radical_SAM"/>
    <property type="match status" value="1"/>
</dbReference>
<dbReference type="SMART" id="SM00729">
    <property type="entry name" value="Elp3"/>
    <property type="match status" value="1"/>
</dbReference>
<dbReference type="GO" id="GO:0016491">
    <property type="term" value="F:oxidoreductase activity"/>
    <property type="evidence" value="ECO:0007669"/>
    <property type="project" value="InterPro"/>
</dbReference>
<organism evidence="8">
    <name type="scientific">candidate division WOR-3 bacterium</name>
    <dbReference type="NCBI Taxonomy" id="2052148"/>
    <lineage>
        <taxon>Bacteria</taxon>
        <taxon>Bacteria division WOR-3</taxon>
    </lineage>
</organism>
<evidence type="ECO:0000256" key="1">
    <source>
        <dbReference type="ARBA" id="ARBA00001966"/>
    </source>
</evidence>
<evidence type="ECO:0000256" key="5">
    <source>
        <dbReference type="ARBA" id="ARBA00023014"/>
    </source>
</evidence>
<evidence type="ECO:0000256" key="4">
    <source>
        <dbReference type="ARBA" id="ARBA00023004"/>
    </source>
</evidence>
<feature type="domain" description="Radical SAM core" evidence="7">
    <location>
        <begin position="75"/>
        <end position="322"/>
    </location>
</feature>
<dbReference type="SFLD" id="SFLDG01067">
    <property type="entry name" value="SPASM/twitch_domain_containing"/>
    <property type="match status" value="1"/>
</dbReference>
<dbReference type="AlphaFoldDB" id="A0A7V3ZW94"/>
<dbReference type="GO" id="GO:0046872">
    <property type="term" value="F:metal ion binding"/>
    <property type="evidence" value="ECO:0007669"/>
    <property type="project" value="UniProtKB-KW"/>
</dbReference>
<dbReference type="SUPFAM" id="SSF102114">
    <property type="entry name" value="Radical SAM enzymes"/>
    <property type="match status" value="1"/>
</dbReference>
<dbReference type="InterPro" id="IPR058240">
    <property type="entry name" value="rSAM_sf"/>
</dbReference>
<dbReference type="SFLD" id="SFLDS00029">
    <property type="entry name" value="Radical_SAM"/>
    <property type="match status" value="1"/>
</dbReference>
<dbReference type="UniPathway" id="UPA00782"/>
<keyword evidence="5" id="KW-0411">Iron-sulfur</keyword>
<dbReference type="InterPro" id="IPR023867">
    <property type="entry name" value="Sulphatase_maturase_rSAM"/>
</dbReference>
<evidence type="ECO:0000256" key="6">
    <source>
        <dbReference type="ARBA" id="ARBA00023601"/>
    </source>
</evidence>
<dbReference type="InterPro" id="IPR007197">
    <property type="entry name" value="rSAM"/>
</dbReference>
<keyword evidence="2" id="KW-0949">S-adenosyl-L-methionine</keyword>
<dbReference type="PROSITE" id="PS51918">
    <property type="entry name" value="RADICAL_SAM"/>
    <property type="match status" value="1"/>
</dbReference>
<dbReference type="InterPro" id="IPR013785">
    <property type="entry name" value="Aldolase_TIM"/>
</dbReference>
<proteinExistence type="inferred from homology"/>
<evidence type="ECO:0000313" key="8">
    <source>
        <dbReference type="EMBL" id="HGL16744.1"/>
    </source>
</evidence>
<sequence length="463" mass="53843">MERLYKASKYNIYRNNYVYNLRQRSLLRVNDSLLEALQNNNFENIPSQVMKLLITAGIVVEGIDELKLLEFWLSLKSINTNSLSVAYIPNYSCNFRCTYCYAQSVRDRKREEGENVNMDLLKWIENLFILVEPRVFEITFHGGEPLLSKQEILLLCKSIIELCRSHDVRLKDISFVTNGSLLDRDFVKEILRLEVPCRALVTLDGTEDVHNERRFDIEGKGTFSIVVDNILQAIGLGMSVTVGFNYDRQNYTNIPYFLDFLVDKGFDKKPNFQLIFGAVRKGLNQEDVEHFKKFEMGQEESAKVLMWAYGEAIKRGIKIVEPLGAGLCTFKKPWSFIVDYRGNVFKCVTMAGHEKSKVGSIYDPLEVLVQRSLDYLIPFHWEKYAHCKECVYLPICLGGCFEQALIKKKKFDCRKRYFESLFPYLIDLTVRLYGEHPELIESQKLEHIFGIGQIQNERGRDRL</sequence>
<evidence type="ECO:0000256" key="3">
    <source>
        <dbReference type="ARBA" id="ARBA00022723"/>
    </source>
</evidence>
<evidence type="ECO:0000256" key="2">
    <source>
        <dbReference type="ARBA" id="ARBA00022691"/>
    </source>
</evidence>
<keyword evidence="3" id="KW-0479">Metal-binding</keyword>
<dbReference type="InterPro" id="IPR023885">
    <property type="entry name" value="4Fe4S-binding_SPASM_dom"/>
</dbReference>
<evidence type="ECO:0000259" key="7">
    <source>
        <dbReference type="PROSITE" id="PS51918"/>
    </source>
</evidence>
<dbReference type="NCBIfam" id="TIGR04085">
    <property type="entry name" value="rSAM_more_4Fe4S"/>
    <property type="match status" value="1"/>
</dbReference>
<dbReference type="EMBL" id="DTDJ01000003">
    <property type="protein sequence ID" value="HGL16744.1"/>
    <property type="molecule type" value="Genomic_DNA"/>
</dbReference>
<comment type="similarity">
    <text evidence="6">Belongs to the radical SAM superfamily. Anaerobic sulfatase-maturating enzyme family.</text>
</comment>
<comment type="caution">
    <text evidence="8">The sequence shown here is derived from an EMBL/GenBank/DDBJ whole genome shotgun (WGS) entry which is preliminary data.</text>
</comment>